<evidence type="ECO:0000313" key="2">
    <source>
        <dbReference type="EMBL" id="CAK9084307.1"/>
    </source>
</evidence>
<gene>
    <name evidence="2" type="ORF">CCMP2556_LOCUS41024</name>
</gene>
<dbReference type="EMBL" id="CAXAMN010024162">
    <property type="protein sequence ID" value="CAK9084307.1"/>
    <property type="molecule type" value="Genomic_DNA"/>
</dbReference>
<comment type="caution">
    <text evidence="2">The sequence shown here is derived from an EMBL/GenBank/DDBJ whole genome shotgun (WGS) entry which is preliminary data.</text>
</comment>
<feature type="compositionally biased region" description="Basic and acidic residues" evidence="1">
    <location>
        <begin position="315"/>
        <end position="324"/>
    </location>
</feature>
<evidence type="ECO:0000256" key="1">
    <source>
        <dbReference type="SAM" id="MobiDB-lite"/>
    </source>
</evidence>
<feature type="region of interest" description="Disordered" evidence="1">
    <location>
        <begin position="313"/>
        <end position="340"/>
    </location>
</feature>
<evidence type="ECO:0000313" key="3">
    <source>
        <dbReference type="Proteomes" id="UP001642484"/>
    </source>
</evidence>
<reference evidence="2 3" key="1">
    <citation type="submission" date="2024-02" db="EMBL/GenBank/DDBJ databases">
        <authorList>
            <person name="Chen Y."/>
            <person name="Shah S."/>
            <person name="Dougan E. K."/>
            <person name="Thang M."/>
            <person name="Chan C."/>
        </authorList>
    </citation>
    <scope>NUCLEOTIDE SEQUENCE [LARGE SCALE GENOMIC DNA]</scope>
</reference>
<dbReference type="Proteomes" id="UP001642484">
    <property type="component" value="Unassembled WGS sequence"/>
</dbReference>
<keyword evidence="3" id="KW-1185">Reference proteome</keyword>
<sequence>MNQQISDLHPLPLLSFKPWHLDAMTTRQSPGRRAPLTSMDHKSELQVGISHQHEHGTSVAHVAPVASRHAHVLPCQICLRSFGDVNSQDLQLLSPWCSSQVDVAQWLSHALRETSRNGGAEGVDAIFDAAMAQLTFGQCIHWSFEGHDFRARPEGRVNLPEDIARLCDPYLHVAAGSLGQSVPRKPHVLALFRRNVLQALWADAMIAVIWEDLEASYPLRMGGGTKWAAQVYVDRFQPIGVEAAESCHLYLYEVNSAVWKRWDCLAQAWTPASPPILSRTMSFAGIGTRTPPQHAIDAIHSLFKDLSGHLSDSAPDPHLDEPKESNCSGESHGPSALHVPSALCASGRRWRRRD</sequence>
<proteinExistence type="predicted"/>
<protein>
    <submittedName>
        <fullName evidence="2">Uncharacterized protein</fullName>
    </submittedName>
</protein>
<organism evidence="2 3">
    <name type="scientific">Durusdinium trenchii</name>
    <dbReference type="NCBI Taxonomy" id="1381693"/>
    <lineage>
        <taxon>Eukaryota</taxon>
        <taxon>Sar</taxon>
        <taxon>Alveolata</taxon>
        <taxon>Dinophyceae</taxon>
        <taxon>Suessiales</taxon>
        <taxon>Symbiodiniaceae</taxon>
        <taxon>Durusdinium</taxon>
    </lineage>
</organism>
<accession>A0ABP0QBB4</accession>
<name>A0ABP0QBB4_9DINO</name>